<evidence type="ECO:0000313" key="4">
    <source>
        <dbReference type="Proteomes" id="UP000713479"/>
    </source>
</evidence>
<feature type="domain" description="Phosphatidic acid phosphatase type 2/haloperoxidase" evidence="2">
    <location>
        <begin position="59"/>
        <end position="168"/>
    </location>
</feature>
<name>A0A8T3VHB9_9EURY</name>
<dbReference type="Pfam" id="PF01569">
    <property type="entry name" value="PAP2"/>
    <property type="match status" value="1"/>
</dbReference>
<dbReference type="SMART" id="SM00014">
    <property type="entry name" value="acidPPc"/>
    <property type="match status" value="1"/>
</dbReference>
<reference evidence="3" key="1">
    <citation type="submission" date="2019-04" db="EMBL/GenBank/DDBJ databases">
        <title>Evolution of Biomass-Degrading Anaerobic Consortia Revealed by Metagenomics.</title>
        <authorList>
            <person name="Peng X."/>
        </authorList>
    </citation>
    <scope>NUCLEOTIDE SEQUENCE</scope>
    <source>
        <strain evidence="3">SIG13</strain>
    </source>
</reference>
<feature type="transmembrane region" description="Helical" evidence="1">
    <location>
        <begin position="126"/>
        <end position="143"/>
    </location>
</feature>
<gene>
    <name evidence="3" type="ORF">E7Z74_01720</name>
</gene>
<keyword evidence="1" id="KW-0812">Transmembrane</keyword>
<keyword evidence="1" id="KW-1133">Transmembrane helix</keyword>
<dbReference type="InterPro" id="IPR036938">
    <property type="entry name" value="PAP2/HPO_sf"/>
</dbReference>
<evidence type="ECO:0000259" key="2">
    <source>
        <dbReference type="SMART" id="SM00014"/>
    </source>
</evidence>
<feature type="transmembrane region" description="Helical" evidence="1">
    <location>
        <begin position="57"/>
        <end position="80"/>
    </location>
</feature>
<dbReference type="PANTHER" id="PTHR14969:SF13">
    <property type="entry name" value="AT30094P"/>
    <property type="match status" value="1"/>
</dbReference>
<dbReference type="PANTHER" id="PTHR14969">
    <property type="entry name" value="SPHINGOSINE-1-PHOSPHATE PHOSPHOHYDROLASE"/>
    <property type="match status" value="1"/>
</dbReference>
<protein>
    <submittedName>
        <fullName evidence="3">Phosphatase PAP2 family protein</fullName>
    </submittedName>
</protein>
<feature type="transmembrane region" description="Helical" evidence="1">
    <location>
        <begin position="100"/>
        <end position="119"/>
    </location>
</feature>
<accession>A0A8T3VHB9</accession>
<evidence type="ECO:0000313" key="3">
    <source>
        <dbReference type="EMBL" id="MBE6509977.1"/>
    </source>
</evidence>
<evidence type="ECO:0000256" key="1">
    <source>
        <dbReference type="SAM" id="Phobius"/>
    </source>
</evidence>
<comment type="caution">
    <text evidence="3">The sequence shown here is derived from an EMBL/GenBank/DDBJ whole genome shotgun (WGS) entry which is preliminary data.</text>
</comment>
<organism evidence="3 4">
    <name type="scientific">Methanobrevibacter millerae</name>
    <dbReference type="NCBI Taxonomy" id="230361"/>
    <lineage>
        <taxon>Archaea</taxon>
        <taxon>Methanobacteriati</taxon>
        <taxon>Methanobacteriota</taxon>
        <taxon>Methanomada group</taxon>
        <taxon>Methanobacteria</taxon>
        <taxon>Methanobacteriales</taxon>
        <taxon>Methanobacteriaceae</taxon>
        <taxon>Methanobrevibacter</taxon>
    </lineage>
</organism>
<dbReference type="Gene3D" id="1.20.144.10">
    <property type="entry name" value="Phosphatidic acid phosphatase type 2/haloperoxidase"/>
    <property type="match status" value="2"/>
</dbReference>
<feature type="transmembrane region" description="Helical" evidence="1">
    <location>
        <begin position="25"/>
        <end position="50"/>
    </location>
</feature>
<dbReference type="AlphaFoldDB" id="A0A8T3VHB9"/>
<dbReference type="Proteomes" id="UP000713479">
    <property type="component" value="Unassembled WGS sequence"/>
</dbReference>
<dbReference type="SUPFAM" id="SSF48317">
    <property type="entry name" value="Acid phosphatase/Vanadium-dependent haloperoxidase"/>
    <property type="match status" value="1"/>
</dbReference>
<feature type="transmembrane region" description="Helical" evidence="1">
    <location>
        <begin position="149"/>
        <end position="168"/>
    </location>
</feature>
<keyword evidence="1" id="KW-0472">Membrane</keyword>
<dbReference type="CDD" id="cd03392">
    <property type="entry name" value="PAP2_like_2"/>
    <property type="match status" value="1"/>
</dbReference>
<dbReference type="EMBL" id="SUTF01000002">
    <property type="protein sequence ID" value="MBE6509977.1"/>
    <property type="molecule type" value="Genomic_DNA"/>
</dbReference>
<dbReference type="InterPro" id="IPR000326">
    <property type="entry name" value="PAP2/HPO"/>
</dbReference>
<sequence>MINVDLFNFINHNLQNPLFDSIMPFITHLGGFKAMLIICVAVFVLAVIFNKDNYKKIALLCLVSLLVAGGIAFILKYVVLEPRPFVTLSDVHLLIVEDDPASFPSGHTTSTVAVLGVLIFKYKDKLLRVLLIICCFLVAFSRIYCGVHYPFDVIAGAIIGTVVSYLVYRYEDKVIHIYNKILVMIGFKK</sequence>
<proteinExistence type="predicted"/>